<evidence type="ECO:0000313" key="3">
    <source>
        <dbReference type="Proteomes" id="UP000037395"/>
    </source>
</evidence>
<reference evidence="2" key="3">
    <citation type="submission" date="2016-08" db="EMBL/GenBank/DDBJ databases">
        <title>Sequencing, Assembly and Comparative Genomics of S. aureofaciens ATCC 10762.</title>
        <authorList>
            <person name="Gradnigo J.S."/>
            <person name="Johnson N."/>
            <person name="Somerville G.A."/>
        </authorList>
    </citation>
    <scope>NUCLEOTIDE SEQUENCE [LARGE SCALE GENOMIC DNA]</scope>
    <source>
        <strain evidence="2">ATCC 10762</strain>
    </source>
</reference>
<dbReference type="Proteomes" id="UP000610124">
    <property type="component" value="Unassembled WGS sequence"/>
</dbReference>
<accession>A0A8H9LW22</accession>
<evidence type="ECO:0000313" key="2">
    <source>
        <dbReference type="EMBL" id="OEV32558.1"/>
    </source>
</evidence>
<evidence type="ECO:0000313" key="1">
    <source>
        <dbReference type="EMBL" id="GGV06732.1"/>
    </source>
</evidence>
<dbReference type="EMBL" id="JPRF03000090">
    <property type="protein sequence ID" value="OEV32558.1"/>
    <property type="molecule type" value="Genomic_DNA"/>
</dbReference>
<reference evidence="3" key="4">
    <citation type="submission" date="2016-08" db="EMBL/GenBank/DDBJ databases">
        <title>Sequencing, assembly and comparative genomics of S. aureofaciens ATCC 10762.</title>
        <authorList>
            <person name="Gradnigo J.S."/>
            <person name="Johnson N."/>
            <person name="Somerville G.A."/>
        </authorList>
    </citation>
    <scope>NUCLEOTIDE SEQUENCE [LARGE SCALE GENOMIC DNA]</scope>
    <source>
        <strain evidence="3">ATCC 10762 / DSM 40127 / CCM 3239 / JCM 4008 / LMG 5968 / NBRC 12843 / NCIMB 8234 / A-377</strain>
    </source>
</reference>
<gene>
    <name evidence="1" type="ORF">GCM10010502_72170</name>
    <name evidence="2" type="ORF">HS99_0040130</name>
</gene>
<dbReference type="EMBL" id="BMUB01000041">
    <property type="protein sequence ID" value="GGV06732.1"/>
    <property type="molecule type" value="Genomic_DNA"/>
</dbReference>
<dbReference type="Proteomes" id="UP000037395">
    <property type="component" value="Unassembled WGS sequence"/>
</dbReference>
<comment type="caution">
    <text evidence="2">The sequence shown here is derived from an EMBL/GenBank/DDBJ whole genome shotgun (WGS) entry which is preliminary data.</text>
</comment>
<organism evidence="2 3">
    <name type="scientific">Kitasatospora aureofaciens</name>
    <name type="common">Streptomyces aureofaciens</name>
    <dbReference type="NCBI Taxonomy" id="1894"/>
    <lineage>
        <taxon>Bacteria</taxon>
        <taxon>Bacillati</taxon>
        <taxon>Actinomycetota</taxon>
        <taxon>Actinomycetes</taxon>
        <taxon>Kitasatosporales</taxon>
        <taxon>Streptomycetaceae</taxon>
        <taxon>Kitasatospora</taxon>
    </lineage>
</organism>
<protein>
    <submittedName>
        <fullName evidence="2">Uncharacterized protein</fullName>
    </submittedName>
</protein>
<dbReference type="AlphaFoldDB" id="A0A1E7MVV3"/>
<proteinExistence type="predicted"/>
<sequence>MNHRSDVRAEARLAGSGSGVALAVSAQEPAGGIRAWPPLGGGVTVRQVRLPEGGAGVVVERLPRGSAGRVRVCGVGREMGTR</sequence>
<reference evidence="1" key="1">
    <citation type="journal article" date="2014" name="Int. J. Syst. Evol. Microbiol.">
        <title>Complete genome sequence of Corynebacterium casei LMG S-19264T (=DSM 44701T), isolated from a smear-ripened cheese.</title>
        <authorList>
            <consortium name="US DOE Joint Genome Institute (JGI-PGF)"/>
            <person name="Walter F."/>
            <person name="Albersmeier A."/>
            <person name="Kalinowski J."/>
            <person name="Ruckert C."/>
        </authorList>
    </citation>
    <scope>NUCLEOTIDE SEQUENCE</scope>
    <source>
        <strain evidence="1">JCM 4434</strain>
    </source>
</reference>
<keyword evidence="3" id="KW-1185">Reference proteome</keyword>
<name>A0A1E7MVV3_KITAU</name>
<reference evidence="2 3" key="2">
    <citation type="submission" date="2014-07" db="EMBL/GenBank/DDBJ databases">
        <authorList>
            <person name="Zhang J.E."/>
            <person name="Yang H."/>
            <person name="Guo J."/>
            <person name="Deng Z."/>
            <person name="Luo H."/>
            <person name="Luo M."/>
            <person name="Zhao B."/>
        </authorList>
    </citation>
    <scope>NUCLEOTIDE SEQUENCE [LARGE SCALE GENOMIC DNA]</scope>
    <source>
        <strain evidence="2">ATCC 10762</strain>
        <strain evidence="3">ATCC 10762 / DSM 40127 / CCM 3239 / JCM 4008 / LMG 5968 / NBRC 12843 / NCIMB 8234 / A-377</strain>
    </source>
</reference>
<reference evidence="1" key="5">
    <citation type="submission" date="2020-09" db="EMBL/GenBank/DDBJ databases">
        <authorList>
            <person name="Sun Q."/>
            <person name="Ohkuma M."/>
        </authorList>
    </citation>
    <scope>NUCLEOTIDE SEQUENCE</scope>
    <source>
        <strain evidence="1">JCM 4434</strain>
    </source>
</reference>
<accession>A0A1E7MVV3</accession>